<dbReference type="Proteomes" id="UP000032233">
    <property type="component" value="Unassembled WGS sequence"/>
</dbReference>
<dbReference type="AlphaFoldDB" id="A0A0D2JXZ5"/>
<sequence length="251" mass="27893">MKKLLILAIAALGLGLFMGESSTDLDKDPLQELKARLKNVPTASIVLADMKEEGTFFPSYYHNYMVIYQAVDPKKALDQKVSAIREAEPQWREVSEEIYNARKGLLGMTLYSKKDGKENTAVAPAGYEYVGDPRYGRWQTDSSGNRFWSFFGQYALLSMILGNRPVMYNDYSGYRGHYRTGRNTPWFGGRSKGSAAGAKVGSSAKTNQPSDFFQRRMARSRSQSSSFASKVNNRVGRSSVSVRGRSGGVGK</sequence>
<gene>
    <name evidence="3" type="ORF">X474_09870</name>
</gene>
<evidence type="ECO:0000256" key="1">
    <source>
        <dbReference type="SAM" id="MobiDB-lite"/>
    </source>
</evidence>
<protein>
    <submittedName>
        <fullName evidence="3">Uncharacterized protein</fullName>
    </submittedName>
</protein>
<keyword evidence="2" id="KW-0732">Signal</keyword>
<comment type="caution">
    <text evidence="3">The sequence shown here is derived from an EMBL/GenBank/DDBJ whole genome shotgun (WGS) entry which is preliminary data.</text>
</comment>
<dbReference type="OrthoDB" id="5410776at2"/>
<reference evidence="3 4" key="1">
    <citation type="submission" date="2013-11" db="EMBL/GenBank/DDBJ databases">
        <title>Metagenomic analysis of a methanogenic consortium involved in long chain n-alkane degradation.</title>
        <authorList>
            <person name="Davidova I.A."/>
            <person name="Callaghan A.V."/>
            <person name="Wawrik B."/>
            <person name="Pruitt S."/>
            <person name="Marks C."/>
            <person name="Duncan K.E."/>
            <person name="Suflita J.M."/>
        </authorList>
    </citation>
    <scope>NUCLEOTIDE SEQUENCE [LARGE SCALE GENOMIC DNA]</scope>
    <source>
        <strain evidence="3 4">SPR</strain>
    </source>
</reference>
<evidence type="ECO:0000313" key="3">
    <source>
        <dbReference type="EMBL" id="KIX14430.1"/>
    </source>
</evidence>
<dbReference type="RefSeq" id="WP_044348199.1">
    <property type="nucleotide sequence ID" value="NZ_AZAC01000011.1"/>
</dbReference>
<feature type="compositionally biased region" description="Low complexity" evidence="1">
    <location>
        <begin position="220"/>
        <end position="244"/>
    </location>
</feature>
<feature type="signal peptide" evidence="2">
    <location>
        <begin position="1"/>
        <end position="22"/>
    </location>
</feature>
<feature type="region of interest" description="Disordered" evidence="1">
    <location>
        <begin position="190"/>
        <end position="251"/>
    </location>
</feature>
<dbReference type="EMBL" id="AZAC01000011">
    <property type="protein sequence ID" value="KIX14430.1"/>
    <property type="molecule type" value="Genomic_DNA"/>
</dbReference>
<evidence type="ECO:0000256" key="2">
    <source>
        <dbReference type="SAM" id="SignalP"/>
    </source>
</evidence>
<organism evidence="3 4">
    <name type="scientific">Dethiosulfatarculus sandiegensis</name>
    <dbReference type="NCBI Taxonomy" id="1429043"/>
    <lineage>
        <taxon>Bacteria</taxon>
        <taxon>Pseudomonadati</taxon>
        <taxon>Thermodesulfobacteriota</taxon>
        <taxon>Desulfarculia</taxon>
        <taxon>Desulfarculales</taxon>
        <taxon>Desulfarculaceae</taxon>
        <taxon>Dethiosulfatarculus</taxon>
    </lineage>
</organism>
<evidence type="ECO:0000313" key="4">
    <source>
        <dbReference type="Proteomes" id="UP000032233"/>
    </source>
</evidence>
<keyword evidence="4" id="KW-1185">Reference proteome</keyword>
<dbReference type="STRING" id="1429043.X474_09870"/>
<feature type="chain" id="PRO_5002245741" evidence="2">
    <location>
        <begin position="23"/>
        <end position="251"/>
    </location>
</feature>
<dbReference type="InParanoid" id="A0A0D2JXZ5"/>
<proteinExistence type="predicted"/>
<feature type="compositionally biased region" description="Low complexity" evidence="1">
    <location>
        <begin position="190"/>
        <end position="205"/>
    </location>
</feature>
<name>A0A0D2JXZ5_9BACT</name>
<accession>A0A0D2JXZ5</accession>